<name>A0A226E1M7_FOLCA</name>
<dbReference type="EMBL" id="LNIX01000008">
    <property type="protein sequence ID" value="OXA50877.1"/>
    <property type="molecule type" value="Genomic_DNA"/>
</dbReference>
<protein>
    <submittedName>
        <fullName evidence="2">Uncharacterized protein</fullName>
    </submittedName>
</protein>
<gene>
    <name evidence="2" type="ORF">Fcan01_14447</name>
</gene>
<dbReference type="Proteomes" id="UP000198287">
    <property type="component" value="Unassembled WGS sequence"/>
</dbReference>
<accession>A0A226E1M7</accession>
<proteinExistence type="predicted"/>
<evidence type="ECO:0000313" key="2">
    <source>
        <dbReference type="EMBL" id="OXA50877.1"/>
    </source>
</evidence>
<feature type="region of interest" description="Disordered" evidence="1">
    <location>
        <begin position="130"/>
        <end position="153"/>
    </location>
</feature>
<feature type="region of interest" description="Disordered" evidence="1">
    <location>
        <begin position="20"/>
        <end position="46"/>
    </location>
</feature>
<reference evidence="2 3" key="1">
    <citation type="submission" date="2015-12" db="EMBL/GenBank/DDBJ databases">
        <title>The genome of Folsomia candida.</title>
        <authorList>
            <person name="Faddeeva A."/>
            <person name="Derks M.F."/>
            <person name="Anvar Y."/>
            <person name="Smit S."/>
            <person name="Van Straalen N."/>
            <person name="Roelofs D."/>
        </authorList>
    </citation>
    <scope>NUCLEOTIDE SEQUENCE [LARGE SCALE GENOMIC DNA]</scope>
    <source>
        <strain evidence="2 3">VU population</strain>
        <tissue evidence="2">Whole body</tissue>
    </source>
</reference>
<organism evidence="2 3">
    <name type="scientific">Folsomia candida</name>
    <name type="common">Springtail</name>
    <dbReference type="NCBI Taxonomy" id="158441"/>
    <lineage>
        <taxon>Eukaryota</taxon>
        <taxon>Metazoa</taxon>
        <taxon>Ecdysozoa</taxon>
        <taxon>Arthropoda</taxon>
        <taxon>Hexapoda</taxon>
        <taxon>Collembola</taxon>
        <taxon>Entomobryomorpha</taxon>
        <taxon>Isotomoidea</taxon>
        <taxon>Isotomidae</taxon>
        <taxon>Proisotominae</taxon>
        <taxon>Folsomia</taxon>
    </lineage>
</organism>
<keyword evidence="3" id="KW-1185">Reference proteome</keyword>
<sequence length="153" mass="17173">MRIRKKHMSMKIRLFPKICRGDDGSSDSHRAPITEENRSADVTPAHKEKAHLANLPRLGIIVSSKPLVQILEIGPACQCDRCQRDGCVTPYSDIGSRYTMIEDKHETKAPIDDRVDSSHLTQVVTGFRSDGKMRQNTGTEVYDDHEAARARTT</sequence>
<evidence type="ECO:0000313" key="3">
    <source>
        <dbReference type="Proteomes" id="UP000198287"/>
    </source>
</evidence>
<comment type="caution">
    <text evidence="2">The sequence shown here is derived from an EMBL/GenBank/DDBJ whole genome shotgun (WGS) entry which is preliminary data.</text>
</comment>
<evidence type="ECO:0000256" key="1">
    <source>
        <dbReference type="SAM" id="MobiDB-lite"/>
    </source>
</evidence>
<dbReference type="AlphaFoldDB" id="A0A226E1M7"/>
<feature type="compositionally biased region" description="Basic and acidic residues" evidence="1">
    <location>
        <begin position="142"/>
        <end position="153"/>
    </location>
</feature>